<organism evidence="1 2">
    <name type="scientific">Deinococcus ruber</name>
    <dbReference type="NCBI Taxonomy" id="1848197"/>
    <lineage>
        <taxon>Bacteria</taxon>
        <taxon>Thermotogati</taxon>
        <taxon>Deinococcota</taxon>
        <taxon>Deinococci</taxon>
        <taxon>Deinococcales</taxon>
        <taxon>Deinococcaceae</taxon>
        <taxon>Deinococcus</taxon>
    </lineage>
</organism>
<accession>A0A918FF83</accession>
<evidence type="ECO:0000313" key="2">
    <source>
        <dbReference type="Proteomes" id="UP000603865"/>
    </source>
</evidence>
<dbReference type="RefSeq" id="WP_189093250.1">
    <property type="nucleotide sequence ID" value="NZ_BMQL01000061.1"/>
</dbReference>
<gene>
    <name evidence="1" type="ORF">GCM10008957_49990</name>
</gene>
<protein>
    <submittedName>
        <fullName evidence="1">Uncharacterized protein</fullName>
    </submittedName>
</protein>
<reference evidence="1" key="1">
    <citation type="journal article" date="2014" name="Int. J. Syst. Evol. Microbiol.">
        <title>Complete genome sequence of Corynebacterium casei LMG S-19264T (=DSM 44701T), isolated from a smear-ripened cheese.</title>
        <authorList>
            <consortium name="US DOE Joint Genome Institute (JGI-PGF)"/>
            <person name="Walter F."/>
            <person name="Albersmeier A."/>
            <person name="Kalinowski J."/>
            <person name="Ruckert C."/>
        </authorList>
    </citation>
    <scope>NUCLEOTIDE SEQUENCE</scope>
    <source>
        <strain evidence="1">JCM 31311</strain>
    </source>
</reference>
<dbReference type="AlphaFoldDB" id="A0A918FF83"/>
<dbReference type="EMBL" id="BMQL01000061">
    <property type="protein sequence ID" value="GGR33806.1"/>
    <property type="molecule type" value="Genomic_DNA"/>
</dbReference>
<keyword evidence="2" id="KW-1185">Reference proteome</keyword>
<dbReference type="Proteomes" id="UP000603865">
    <property type="component" value="Unassembled WGS sequence"/>
</dbReference>
<evidence type="ECO:0000313" key="1">
    <source>
        <dbReference type="EMBL" id="GGR33806.1"/>
    </source>
</evidence>
<comment type="caution">
    <text evidence="1">The sequence shown here is derived from an EMBL/GenBank/DDBJ whole genome shotgun (WGS) entry which is preliminary data.</text>
</comment>
<sequence>METASRFAWLGRTFNPTHDRAAVSPARSQMQHIVIVGKGMVGHRLTEDLHARQPE</sequence>
<proteinExistence type="predicted"/>
<name>A0A918FF83_9DEIO</name>
<reference evidence="1" key="2">
    <citation type="submission" date="2020-09" db="EMBL/GenBank/DDBJ databases">
        <authorList>
            <person name="Sun Q."/>
            <person name="Ohkuma M."/>
        </authorList>
    </citation>
    <scope>NUCLEOTIDE SEQUENCE</scope>
    <source>
        <strain evidence="1">JCM 31311</strain>
    </source>
</reference>